<keyword evidence="2" id="KW-1185">Reference proteome</keyword>
<dbReference type="AlphaFoldDB" id="A0A6F8PPC9"/>
<evidence type="ECO:0000313" key="1">
    <source>
        <dbReference type="EMBL" id="BBP43850.1"/>
    </source>
</evidence>
<dbReference type="EMBL" id="AP021888">
    <property type="protein sequence ID" value="BBP43850.1"/>
    <property type="molecule type" value="Genomic_DNA"/>
</dbReference>
<accession>A0A6F8PPC9</accession>
<dbReference type="Pfam" id="PF20112">
    <property type="entry name" value="DUF6502"/>
    <property type="match status" value="1"/>
</dbReference>
<sequence>MPIEEELSLKDKALTKALKTMLKPLVRLLIQQNITFIGLQNLLKRTFVEVADESFCLENKKQTDSRVSLLTGIHRADVKRIRNEDPTQLSEKEIKASLSAQIISVWTGNTQYLDEQNRPKPLLRTSQANANQKSFEELVLSISKDKHPRSIVDDWLNQGIIELKTEGETEWVLLTEKGYVPEADFEEKLFFAGKNIGEHLHVVASNLEGQAAPLFDRAVYYEGLSAEAILELETLAKQKILQVMVEVNQRANLLQSQQKGMPEPCQSFHFGAYFSKTTPISQTQTEEKS</sequence>
<dbReference type="KEGG" id="tzo:THMIRHAT_15960"/>
<gene>
    <name evidence="1" type="ORF">THMIRHAT_15960</name>
</gene>
<name>A0A6F8PPC9_9GAMM</name>
<protein>
    <submittedName>
        <fullName evidence="1">Uncharacterized protein</fullName>
    </submittedName>
</protein>
<dbReference type="Proteomes" id="UP000501466">
    <property type="component" value="Chromosome"/>
</dbReference>
<dbReference type="RefSeq" id="WP_173291621.1">
    <property type="nucleotide sequence ID" value="NZ_AP021888.1"/>
</dbReference>
<dbReference type="InterPro" id="IPR045445">
    <property type="entry name" value="DUF6502"/>
</dbReference>
<organism evidence="1 2">
    <name type="scientific">Thiosulfativibrio zosterae</name>
    <dbReference type="NCBI Taxonomy" id="2675053"/>
    <lineage>
        <taxon>Bacteria</taxon>
        <taxon>Pseudomonadati</taxon>
        <taxon>Pseudomonadota</taxon>
        <taxon>Gammaproteobacteria</taxon>
        <taxon>Thiotrichales</taxon>
        <taxon>Piscirickettsiaceae</taxon>
        <taxon>Thiosulfativibrio</taxon>
    </lineage>
</organism>
<proteinExistence type="predicted"/>
<evidence type="ECO:0000313" key="2">
    <source>
        <dbReference type="Proteomes" id="UP000501466"/>
    </source>
</evidence>
<reference evidence="2" key="1">
    <citation type="submission" date="2019-11" db="EMBL/GenBank/DDBJ databases">
        <title>Isolation and characterization of two novel species in the genus Thiomicrorhabdus.</title>
        <authorList>
            <person name="Mochizuki J."/>
            <person name="Kojima H."/>
            <person name="Fukui M."/>
        </authorList>
    </citation>
    <scope>NUCLEOTIDE SEQUENCE [LARGE SCALE GENOMIC DNA]</scope>
    <source>
        <strain evidence="2">AkT22</strain>
    </source>
</reference>